<dbReference type="InterPro" id="IPR000073">
    <property type="entry name" value="AB_hydrolase_1"/>
</dbReference>
<feature type="domain" description="AB hydrolase-1" evidence="2">
    <location>
        <begin position="69"/>
        <end position="318"/>
    </location>
</feature>
<dbReference type="EMBL" id="SMFL01000002">
    <property type="protein sequence ID" value="TDE17582.1"/>
    <property type="molecule type" value="Genomic_DNA"/>
</dbReference>
<protein>
    <submittedName>
        <fullName evidence="3">Alpha/beta hydrolase</fullName>
    </submittedName>
</protein>
<dbReference type="PRINTS" id="PR00412">
    <property type="entry name" value="EPOXHYDRLASE"/>
</dbReference>
<proteinExistence type="predicted"/>
<dbReference type="InterPro" id="IPR000639">
    <property type="entry name" value="Epox_hydrolase-like"/>
</dbReference>
<gene>
    <name evidence="3" type="ORF">E0F88_06735</name>
</gene>
<dbReference type="InterPro" id="IPR029058">
    <property type="entry name" value="AB_hydrolase_fold"/>
</dbReference>
<dbReference type="PANTHER" id="PTHR43798">
    <property type="entry name" value="MONOACYLGLYCEROL LIPASE"/>
    <property type="match status" value="1"/>
</dbReference>
<evidence type="ECO:0000259" key="2">
    <source>
        <dbReference type="Pfam" id="PF00561"/>
    </source>
</evidence>
<evidence type="ECO:0000313" key="3">
    <source>
        <dbReference type="EMBL" id="TDE17582.1"/>
    </source>
</evidence>
<comment type="caution">
    <text evidence="3">The sequence shown here is derived from an EMBL/GenBank/DDBJ whole genome shotgun (WGS) entry which is preliminary data.</text>
</comment>
<dbReference type="RefSeq" id="WP_131957448.1">
    <property type="nucleotide sequence ID" value="NZ_SMFL01000002.1"/>
</dbReference>
<name>A0A4R5DT05_9BACT</name>
<dbReference type="InterPro" id="IPR050266">
    <property type="entry name" value="AB_hydrolase_sf"/>
</dbReference>
<feature type="chain" id="PRO_5020781150" evidence="1">
    <location>
        <begin position="21"/>
        <end position="332"/>
    </location>
</feature>
<accession>A0A4R5DT05</accession>
<dbReference type="GO" id="GO:0046464">
    <property type="term" value="P:acylglycerol catabolic process"/>
    <property type="evidence" value="ECO:0007669"/>
    <property type="project" value="TreeGrafter"/>
</dbReference>
<organism evidence="3 4">
    <name type="scientific">Dyadobacter psychrotolerans</name>
    <dbReference type="NCBI Taxonomy" id="2541721"/>
    <lineage>
        <taxon>Bacteria</taxon>
        <taxon>Pseudomonadati</taxon>
        <taxon>Bacteroidota</taxon>
        <taxon>Cytophagia</taxon>
        <taxon>Cytophagales</taxon>
        <taxon>Spirosomataceae</taxon>
        <taxon>Dyadobacter</taxon>
    </lineage>
</organism>
<dbReference type="GO" id="GO:0016020">
    <property type="term" value="C:membrane"/>
    <property type="evidence" value="ECO:0007669"/>
    <property type="project" value="TreeGrafter"/>
</dbReference>
<sequence>MKLTALSIIVSLFFTLKLSAQVDSLRELDINLTNYQYPFPVQHITFESQGEKLKMAFMDLVPNKANGKIIMLLHGKNFNGAYWEETAKHLRKLGYRIIIPDQIGFGKSSKPEHYQYSFFDLAANTKRILDTLKVSRVIVLGHSMGGMVATRFTLMYPEIVEKLILENPIGLEDYKLKVPYQSVDKWYQNELKSDVNSIMKYQLTSYYGGKWNDTYTKWVNLLAGWTLSKDYPRIAWNAALTYDMIYNQPVCYEFQNINVPTLLIIGQRDRSAVGKNLAAEEERKTLGDYPNLGRATQTKIKNSKLVELNGIGHLPHIEDFSRFIQPIVEFIR</sequence>
<evidence type="ECO:0000256" key="1">
    <source>
        <dbReference type="SAM" id="SignalP"/>
    </source>
</evidence>
<dbReference type="GO" id="GO:0047372">
    <property type="term" value="F:monoacylglycerol lipase activity"/>
    <property type="evidence" value="ECO:0007669"/>
    <property type="project" value="TreeGrafter"/>
</dbReference>
<dbReference type="Proteomes" id="UP000294850">
    <property type="component" value="Unassembled WGS sequence"/>
</dbReference>
<evidence type="ECO:0000313" key="4">
    <source>
        <dbReference type="Proteomes" id="UP000294850"/>
    </source>
</evidence>
<dbReference type="PANTHER" id="PTHR43798:SF33">
    <property type="entry name" value="HYDROLASE, PUTATIVE (AFU_ORTHOLOGUE AFUA_2G14860)-RELATED"/>
    <property type="match status" value="1"/>
</dbReference>
<keyword evidence="3" id="KW-0378">Hydrolase</keyword>
<keyword evidence="1" id="KW-0732">Signal</keyword>
<reference evidence="3 4" key="1">
    <citation type="submission" date="2019-03" db="EMBL/GenBank/DDBJ databases">
        <title>Dyadobacter AR-3-6 sp. nov., isolated from arctic soil.</title>
        <authorList>
            <person name="Chaudhary D.K."/>
        </authorList>
    </citation>
    <scope>NUCLEOTIDE SEQUENCE [LARGE SCALE GENOMIC DNA]</scope>
    <source>
        <strain evidence="3 4">AR-3-6</strain>
    </source>
</reference>
<dbReference type="SUPFAM" id="SSF53474">
    <property type="entry name" value="alpha/beta-Hydrolases"/>
    <property type="match status" value="1"/>
</dbReference>
<dbReference type="Pfam" id="PF00561">
    <property type="entry name" value="Abhydrolase_1"/>
    <property type="match status" value="1"/>
</dbReference>
<dbReference type="AlphaFoldDB" id="A0A4R5DT05"/>
<dbReference type="OrthoDB" id="9773293at2"/>
<keyword evidence="4" id="KW-1185">Reference proteome</keyword>
<feature type="signal peptide" evidence="1">
    <location>
        <begin position="1"/>
        <end position="20"/>
    </location>
</feature>
<dbReference type="PRINTS" id="PR00111">
    <property type="entry name" value="ABHYDROLASE"/>
</dbReference>
<dbReference type="Gene3D" id="3.40.50.1820">
    <property type="entry name" value="alpha/beta hydrolase"/>
    <property type="match status" value="1"/>
</dbReference>